<name>A0A371YK54_9GAMM</name>
<dbReference type="AlphaFoldDB" id="A0A371YK54"/>
<evidence type="ECO:0000313" key="2">
    <source>
        <dbReference type="EMBL" id="MFC2998221.1"/>
    </source>
</evidence>
<evidence type="ECO:0000313" key="5">
    <source>
        <dbReference type="Proteomes" id="UP001595455"/>
    </source>
</evidence>
<dbReference type="OrthoDB" id="6695158at2"/>
<keyword evidence="1" id="KW-0812">Transmembrane</keyword>
<reference evidence="2" key="4">
    <citation type="submission" date="2024-09" db="EMBL/GenBank/DDBJ databases">
        <authorList>
            <person name="Sun Q."/>
            <person name="Mori K."/>
        </authorList>
    </citation>
    <scope>NUCLEOTIDE SEQUENCE</scope>
    <source>
        <strain evidence="2">KCTC 62575</strain>
    </source>
</reference>
<keyword evidence="1" id="KW-0472">Membrane</keyword>
<organism evidence="3 4">
    <name type="scientific">Acinetobacter sichuanensis</name>
    <dbReference type="NCBI Taxonomy" id="2136183"/>
    <lineage>
        <taxon>Bacteria</taxon>
        <taxon>Pseudomonadati</taxon>
        <taxon>Pseudomonadota</taxon>
        <taxon>Gammaproteobacteria</taxon>
        <taxon>Moraxellales</taxon>
        <taxon>Moraxellaceae</taxon>
        <taxon>Acinetobacter</taxon>
    </lineage>
</organism>
<reference evidence="2" key="1">
    <citation type="journal article" date="2014" name="Int. J. Syst. Evol. Microbiol.">
        <title>Complete genome of a new Firmicutes species belonging to the dominant human colonic microbiota ('Ruminococcus bicirculans') reveals two chromosomes and a selective capacity to utilize plant glucans.</title>
        <authorList>
            <consortium name="NISC Comparative Sequencing Program"/>
            <person name="Wegmann U."/>
            <person name="Louis P."/>
            <person name="Goesmann A."/>
            <person name="Henrissat B."/>
            <person name="Duncan S.H."/>
            <person name="Flint H.J."/>
        </authorList>
    </citation>
    <scope>NUCLEOTIDE SEQUENCE</scope>
    <source>
        <strain evidence="2">KCTC 62575</strain>
    </source>
</reference>
<gene>
    <name evidence="2" type="ORF">ACFODO_23810</name>
    <name evidence="3" type="ORF">C9E89_019745</name>
</gene>
<keyword evidence="1" id="KW-1133">Transmembrane helix</keyword>
<reference evidence="5" key="3">
    <citation type="journal article" date="2019" name="Int. J. Syst. Evol. Microbiol.">
        <title>The Global Catalogue of Microorganisms (GCM) 10K type strain sequencing project: providing services to taxonomists for standard genome sequencing and annotation.</title>
        <authorList>
            <consortium name="The Broad Institute Genomics Platform"/>
            <consortium name="The Broad Institute Genome Sequencing Center for Infectious Disease"/>
            <person name="Wu L."/>
            <person name="Ma J."/>
        </authorList>
    </citation>
    <scope>NUCLEOTIDE SEQUENCE [LARGE SCALE GENOMIC DNA]</scope>
    <source>
        <strain evidence="5">KCTC 62575</strain>
    </source>
</reference>
<feature type="transmembrane region" description="Helical" evidence="1">
    <location>
        <begin position="20"/>
        <end position="37"/>
    </location>
</feature>
<accession>A0A371YK54</accession>
<keyword evidence="5" id="KW-1185">Reference proteome</keyword>
<dbReference type="Proteomes" id="UP001595455">
    <property type="component" value="Unassembled WGS sequence"/>
</dbReference>
<comment type="caution">
    <text evidence="3">The sequence shown here is derived from an EMBL/GenBank/DDBJ whole genome shotgun (WGS) entry which is preliminary data.</text>
</comment>
<sequence length="59" mass="6899">MVDFTTNLNGLLKMTADISIWRLVFLLLAVITCILAWQSPQFFKAYLEYKKQKVSQDDE</sequence>
<evidence type="ECO:0000313" key="3">
    <source>
        <dbReference type="EMBL" id="RFC81830.1"/>
    </source>
</evidence>
<proteinExistence type="predicted"/>
<dbReference type="RefSeq" id="WP_107009924.1">
    <property type="nucleotide sequence ID" value="NZ_JBHRSF010000173.1"/>
</dbReference>
<protein>
    <submittedName>
        <fullName evidence="3">Uncharacterized protein</fullName>
    </submittedName>
</protein>
<reference evidence="3 4" key="2">
    <citation type="submission" date="2018-08" db="EMBL/GenBank/DDBJ databases">
        <title>The draft genome of Acinetobacter sichuanensis strain WCHAc060041.</title>
        <authorList>
            <person name="Qin J."/>
            <person name="Feng Y."/>
            <person name="Zong Z."/>
        </authorList>
    </citation>
    <scope>NUCLEOTIDE SEQUENCE [LARGE SCALE GENOMIC DNA]</scope>
    <source>
        <strain evidence="3 4">WCHAc060041</strain>
    </source>
</reference>
<dbReference type="EMBL" id="JBHRSF010000173">
    <property type="protein sequence ID" value="MFC2998221.1"/>
    <property type="molecule type" value="Genomic_DNA"/>
</dbReference>
<evidence type="ECO:0000313" key="4">
    <source>
        <dbReference type="Proteomes" id="UP000240957"/>
    </source>
</evidence>
<evidence type="ECO:0000256" key="1">
    <source>
        <dbReference type="SAM" id="Phobius"/>
    </source>
</evidence>
<dbReference type="EMBL" id="PYIX02000054">
    <property type="protein sequence ID" value="RFC81830.1"/>
    <property type="molecule type" value="Genomic_DNA"/>
</dbReference>
<dbReference type="Proteomes" id="UP000240957">
    <property type="component" value="Unassembled WGS sequence"/>
</dbReference>